<dbReference type="GO" id="GO:0030436">
    <property type="term" value="P:asexual sporulation"/>
    <property type="evidence" value="ECO:0007669"/>
    <property type="project" value="InterPro"/>
</dbReference>
<dbReference type="GO" id="GO:0006508">
    <property type="term" value="P:proteolysis"/>
    <property type="evidence" value="ECO:0007669"/>
    <property type="project" value="InterPro"/>
</dbReference>
<sequence length="264" mass="30082">MYHELYIDVFFLENLMMDSLLLLALDHILKCGRARGRLFLCGALGSLLTCAAVAAPLPGPVKLVLFHVVINSVMILTGLKIRSASQFAKAFILLYAVSAFMGGIMLMFRPYMRFISMFYCIAFGAYLFFLKLWKLMAHILKRKKEIFRVTLYTEKGEKTANALWDTGNQLRDFVTGDPVNVLDPEFLHEITELPEAERGFHMIPYHCVSGDQVMKVFRIEKMCVHTGRAGEERWIQNPLLGIGEEILSGKKEYEIILNPEIFSS</sequence>
<dbReference type="AlphaFoldDB" id="A0A9D2DAR2"/>
<comment type="caution">
    <text evidence="2">The sequence shown here is derived from an EMBL/GenBank/DDBJ whole genome shotgun (WGS) entry which is preliminary data.</text>
</comment>
<feature type="transmembrane region" description="Helical" evidence="1">
    <location>
        <begin position="63"/>
        <end position="79"/>
    </location>
</feature>
<name>A0A9D2DAR2_9FIRM</name>
<gene>
    <name evidence="2" type="ORF">H9817_05605</name>
</gene>
<keyword evidence="1" id="KW-0812">Transmembrane</keyword>
<protein>
    <submittedName>
        <fullName evidence="2">Sigma-E processing peptidase SpoIIGA</fullName>
    </submittedName>
</protein>
<reference evidence="2" key="2">
    <citation type="submission" date="2021-04" db="EMBL/GenBank/DDBJ databases">
        <authorList>
            <person name="Gilroy R."/>
        </authorList>
    </citation>
    <scope>NUCLEOTIDE SEQUENCE</scope>
    <source>
        <strain evidence="2">ChiGjej1B1-13045</strain>
    </source>
</reference>
<evidence type="ECO:0000313" key="3">
    <source>
        <dbReference type="Proteomes" id="UP000824017"/>
    </source>
</evidence>
<dbReference type="Pfam" id="PF03419">
    <property type="entry name" value="Peptidase_U4"/>
    <property type="match status" value="1"/>
</dbReference>
<dbReference type="Proteomes" id="UP000824017">
    <property type="component" value="Unassembled WGS sequence"/>
</dbReference>
<accession>A0A9D2DAR2</accession>
<evidence type="ECO:0000313" key="2">
    <source>
        <dbReference type="EMBL" id="HIZ13384.1"/>
    </source>
</evidence>
<evidence type="ECO:0000256" key="1">
    <source>
        <dbReference type="SAM" id="Phobius"/>
    </source>
</evidence>
<dbReference type="EMBL" id="DXCD01000145">
    <property type="protein sequence ID" value="HIZ13384.1"/>
    <property type="molecule type" value="Genomic_DNA"/>
</dbReference>
<reference evidence="2" key="1">
    <citation type="journal article" date="2021" name="PeerJ">
        <title>Extensive microbial diversity within the chicken gut microbiome revealed by metagenomics and culture.</title>
        <authorList>
            <person name="Gilroy R."/>
            <person name="Ravi A."/>
            <person name="Getino M."/>
            <person name="Pursley I."/>
            <person name="Horton D.L."/>
            <person name="Alikhan N.F."/>
            <person name="Baker D."/>
            <person name="Gharbi K."/>
            <person name="Hall N."/>
            <person name="Watson M."/>
            <person name="Adriaenssens E.M."/>
            <person name="Foster-Nyarko E."/>
            <person name="Jarju S."/>
            <person name="Secka A."/>
            <person name="Antonio M."/>
            <person name="Oren A."/>
            <person name="Chaudhuri R.R."/>
            <person name="La Ragione R."/>
            <person name="Hildebrand F."/>
            <person name="Pallen M.J."/>
        </authorList>
    </citation>
    <scope>NUCLEOTIDE SEQUENCE</scope>
    <source>
        <strain evidence="2">ChiGjej1B1-13045</strain>
    </source>
</reference>
<keyword evidence="1" id="KW-1133">Transmembrane helix</keyword>
<dbReference type="InterPro" id="IPR005081">
    <property type="entry name" value="SpoIIGA"/>
</dbReference>
<keyword evidence="1" id="KW-0472">Membrane</keyword>
<feature type="transmembrane region" description="Helical" evidence="1">
    <location>
        <begin position="114"/>
        <end position="133"/>
    </location>
</feature>
<proteinExistence type="predicted"/>
<organism evidence="2 3">
    <name type="scientific">Candidatus Mediterraneibacter stercorigallinarum</name>
    <dbReference type="NCBI Taxonomy" id="2838686"/>
    <lineage>
        <taxon>Bacteria</taxon>
        <taxon>Bacillati</taxon>
        <taxon>Bacillota</taxon>
        <taxon>Clostridia</taxon>
        <taxon>Lachnospirales</taxon>
        <taxon>Lachnospiraceae</taxon>
        <taxon>Mediterraneibacter</taxon>
    </lineage>
</organism>
<feature type="transmembrane region" description="Helical" evidence="1">
    <location>
        <begin position="91"/>
        <end position="108"/>
    </location>
</feature>
<dbReference type="GO" id="GO:0004190">
    <property type="term" value="F:aspartic-type endopeptidase activity"/>
    <property type="evidence" value="ECO:0007669"/>
    <property type="project" value="InterPro"/>
</dbReference>
<feature type="transmembrane region" description="Helical" evidence="1">
    <location>
        <begin position="37"/>
        <end position="57"/>
    </location>
</feature>